<feature type="signal peptide" evidence="2">
    <location>
        <begin position="1"/>
        <end position="23"/>
    </location>
</feature>
<gene>
    <name evidence="3" type="ORF">DY000_02061487</name>
</gene>
<evidence type="ECO:0000313" key="4">
    <source>
        <dbReference type="Proteomes" id="UP000266723"/>
    </source>
</evidence>
<keyword evidence="4" id="KW-1185">Reference proteome</keyword>
<dbReference type="Gene3D" id="1.20.1370.30">
    <property type="match status" value="1"/>
</dbReference>
<sequence>MFSIPSVLKAKALLIWAMSPSEPLPPPDPPDPPDLVPDYYPPEIDMLQPHIQYPQSGSEQSFLGKLNLLGLSKSINECYLLCSREVQAKFPVDFSGLWTEVISLIKQPSMTTTFTSSSTPLVQNTERLKLVSNSPVTLTILVKFIQTSSRQGRERSLSTSSFSKERIVPSKSLFTRGDPLSVLTRKSYQFPNRLLSYVMVHLGPIDTTTLSPMRVEVLDGVATSYAIVTNRVLLEDLEVRFESSLDLIVVGEDPQEDDGEEDDGYKDLSSSSSSSVLSSVSVAAVVRPRDIGNKLRLIFLSIVYVCSTGGSFTQPWFNKGIAFTMTERDRLLPSSAMDSEHQIQRSMTDLKRMEEQARDGLSDPNALAKWRILLQDRNETIAEGRGGMMSMGYNYPAEQPDSGSWISRESWNGATD</sequence>
<organism evidence="3 4">
    <name type="scientific">Brassica cretica</name>
    <name type="common">Mustard</name>
    <dbReference type="NCBI Taxonomy" id="69181"/>
    <lineage>
        <taxon>Eukaryota</taxon>
        <taxon>Viridiplantae</taxon>
        <taxon>Streptophyta</taxon>
        <taxon>Embryophyta</taxon>
        <taxon>Tracheophyta</taxon>
        <taxon>Spermatophyta</taxon>
        <taxon>Magnoliopsida</taxon>
        <taxon>eudicotyledons</taxon>
        <taxon>Gunneridae</taxon>
        <taxon>Pentapetalae</taxon>
        <taxon>rosids</taxon>
        <taxon>malvids</taxon>
        <taxon>Brassicales</taxon>
        <taxon>Brassicaceae</taxon>
        <taxon>Brassiceae</taxon>
        <taxon>Brassica</taxon>
    </lineage>
</organism>
<dbReference type="Proteomes" id="UP000266723">
    <property type="component" value="Unassembled WGS sequence"/>
</dbReference>
<feature type="region of interest" description="Disordered" evidence="1">
    <location>
        <begin position="252"/>
        <end position="273"/>
    </location>
</feature>
<comment type="caution">
    <text evidence="3">The sequence shown here is derived from an EMBL/GenBank/DDBJ whole genome shotgun (WGS) entry which is preliminary data.</text>
</comment>
<evidence type="ECO:0000256" key="1">
    <source>
        <dbReference type="SAM" id="MobiDB-lite"/>
    </source>
</evidence>
<evidence type="ECO:0000256" key="2">
    <source>
        <dbReference type="SAM" id="SignalP"/>
    </source>
</evidence>
<dbReference type="EMBL" id="QGKV02001556">
    <property type="protein sequence ID" value="KAF3516922.1"/>
    <property type="molecule type" value="Genomic_DNA"/>
</dbReference>
<accession>A0ABQ7AS10</accession>
<feature type="chain" id="PRO_5046771289" evidence="2">
    <location>
        <begin position="24"/>
        <end position="416"/>
    </location>
</feature>
<keyword evidence="2" id="KW-0732">Signal</keyword>
<feature type="compositionally biased region" description="Acidic residues" evidence="1">
    <location>
        <begin position="253"/>
        <end position="264"/>
    </location>
</feature>
<protein>
    <submittedName>
        <fullName evidence="3">Uncharacterized protein</fullName>
    </submittedName>
</protein>
<evidence type="ECO:0000313" key="3">
    <source>
        <dbReference type="EMBL" id="KAF3516922.1"/>
    </source>
</evidence>
<proteinExistence type="predicted"/>
<reference evidence="3 4" key="1">
    <citation type="journal article" date="2020" name="BMC Genomics">
        <title>Intraspecific diversification of the crop wild relative Brassica cretica Lam. using demographic model selection.</title>
        <authorList>
            <person name="Kioukis A."/>
            <person name="Michalopoulou V.A."/>
            <person name="Briers L."/>
            <person name="Pirintsos S."/>
            <person name="Studholme D.J."/>
            <person name="Pavlidis P."/>
            <person name="Sarris P.F."/>
        </authorList>
    </citation>
    <scope>NUCLEOTIDE SEQUENCE [LARGE SCALE GENOMIC DNA]</scope>
    <source>
        <strain evidence="4">cv. PFS-1207/04</strain>
    </source>
</reference>
<name>A0ABQ7AS10_BRACR</name>